<organism evidence="1 2">
    <name type="scientific">Dactylosporangium maewongense</name>
    <dbReference type="NCBI Taxonomy" id="634393"/>
    <lineage>
        <taxon>Bacteria</taxon>
        <taxon>Bacillati</taxon>
        <taxon>Actinomycetota</taxon>
        <taxon>Actinomycetes</taxon>
        <taxon>Micromonosporales</taxon>
        <taxon>Micromonosporaceae</taxon>
        <taxon>Dactylosporangium</taxon>
    </lineage>
</organism>
<keyword evidence="2" id="KW-1185">Reference proteome</keyword>
<name>A0ABP4M1N3_9ACTN</name>
<protein>
    <submittedName>
        <fullName evidence="1">Uncharacterized protein</fullName>
    </submittedName>
</protein>
<evidence type="ECO:0000313" key="2">
    <source>
        <dbReference type="Proteomes" id="UP001501470"/>
    </source>
</evidence>
<reference evidence="2" key="1">
    <citation type="journal article" date="2019" name="Int. J. Syst. Evol. Microbiol.">
        <title>The Global Catalogue of Microorganisms (GCM) 10K type strain sequencing project: providing services to taxonomists for standard genome sequencing and annotation.</title>
        <authorList>
            <consortium name="The Broad Institute Genomics Platform"/>
            <consortium name="The Broad Institute Genome Sequencing Center for Infectious Disease"/>
            <person name="Wu L."/>
            <person name="Ma J."/>
        </authorList>
    </citation>
    <scope>NUCLEOTIDE SEQUENCE [LARGE SCALE GENOMIC DNA]</scope>
    <source>
        <strain evidence="2">JCM 15933</strain>
    </source>
</reference>
<comment type="caution">
    <text evidence="1">The sequence shown here is derived from an EMBL/GenBank/DDBJ whole genome shotgun (WGS) entry which is preliminary data.</text>
</comment>
<proteinExistence type="predicted"/>
<sequence length="71" mass="7400">MVLLRAGTGEQPAWTVVSAERPLAPTSALTTRSDLPPSTRADYLSHATLASGAWASAAAAVVAIRVRMPQQ</sequence>
<gene>
    <name evidence="1" type="ORF">GCM10009827_062610</name>
</gene>
<accession>A0ABP4M1N3</accession>
<dbReference type="Proteomes" id="UP001501470">
    <property type="component" value="Unassembled WGS sequence"/>
</dbReference>
<evidence type="ECO:0000313" key="1">
    <source>
        <dbReference type="EMBL" id="GAA1535748.1"/>
    </source>
</evidence>
<dbReference type="EMBL" id="BAAAQD010000013">
    <property type="protein sequence ID" value="GAA1535748.1"/>
    <property type="molecule type" value="Genomic_DNA"/>
</dbReference>